<sequence length="93" mass="10773">MDFLLPNKHGHTHLAPEFKEKTPLKTVTIVNRPKTIALREKWEGGWSPTYDICTTIVLAVGFRTPLIVMCFELTWRWVQKKVEIGQKSAKPRL</sequence>
<proteinExistence type="predicted"/>
<accession>A0A1I7ZSL7</accession>
<protein>
    <submittedName>
        <fullName evidence="2">Uncharacterized protein</fullName>
    </submittedName>
</protein>
<reference evidence="2" key="1">
    <citation type="submission" date="2016-11" db="UniProtKB">
        <authorList>
            <consortium name="WormBaseParasite"/>
        </authorList>
    </citation>
    <scope>IDENTIFICATION</scope>
</reference>
<name>A0A1I7ZSL7_9BILA</name>
<organism evidence="1 2">
    <name type="scientific">Steinernema glaseri</name>
    <dbReference type="NCBI Taxonomy" id="37863"/>
    <lineage>
        <taxon>Eukaryota</taxon>
        <taxon>Metazoa</taxon>
        <taxon>Ecdysozoa</taxon>
        <taxon>Nematoda</taxon>
        <taxon>Chromadorea</taxon>
        <taxon>Rhabditida</taxon>
        <taxon>Tylenchina</taxon>
        <taxon>Panagrolaimomorpha</taxon>
        <taxon>Strongyloidoidea</taxon>
        <taxon>Steinernematidae</taxon>
        <taxon>Steinernema</taxon>
    </lineage>
</organism>
<evidence type="ECO:0000313" key="2">
    <source>
        <dbReference type="WBParaSite" id="L893_g29138.t1"/>
    </source>
</evidence>
<dbReference type="WBParaSite" id="L893_g29138.t1">
    <property type="protein sequence ID" value="L893_g29138.t1"/>
    <property type="gene ID" value="L893_g29138"/>
</dbReference>
<evidence type="ECO:0000313" key="1">
    <source>
        <dbReference type="Proteomes" id="UP000095287"/>
    </source>
</evidence>
<dbReference type="Proteomes" id="UP000095287">
    <property type="component" value="Unplaced"/>
</dbReference>
<keyword evidence="1" id="KW-1185">Reference proteome</keyword>
<dbReference type="AlphaFoldDB" id="A0A1I7ZSL7"/>